<accession>A0ABU5WGJ9</accession>
<keyword evidence="1" id="KW-0812">Transmembrane</keyword>
<feature type="transmembrane region" description="Helical" evidence="1">
    <location>
        <begin position="6"/>
        <end position="28"/>
    </location>
</feature>
<evidence type="ECO:0000259" key="2">
    <source>
        <dbReference type="Pfam" id="PF10881"/>
    </source>
</evidence>
<name>A0ABU5WGJ9_9BURK</name>
<dbReference type="Proteomes" id="UP001304467">
    <property type="component" value="Unassembled WGS sequence"/>
</dbReference>
<evidence type="ECO:0000256" key="1">
    <source>
        <dbReference type="SAM" id="Phobius"/>
    </source>
</evidence>
<keyword evidence="4" id="KW-1185">Reference proteome</keyword>
<dbReference type="Pfam" id="PF10881">
    <property type="entry name" value="DUF2726"/>
    <property type="match status" value="1"/>
</dbReference>
<gene>
    <name evidence="3" type="ORF">SB593_03860</name>
</gene>
<keyword evidence="1" id="KW-0472">Membrane</keyword>
<comment type="caution">
    <text evidence="3">The sequence shown here is derived from an EMBL/GenBank/DDBJ whole genome shotgun (WGS) entry which is preliminary data.</text>
</comment>
<proteinExistence type="predicted"/>
<evidence type="ECO:0000313" key="3">
    <source>
        <dbReference type="EMBL" id="MEB2578101.1"/>
    </source>
</evidence>
<protein>
    <submittedName>
        <fullName evidence="3">DUF2726 domain-containing protein</fullName>
    </submittedName>
</protein>
<organism evidence="3 4">
    <name type="scientific">Burkholderia anthinoferrum</name>
    <dbReference type="NCBI Taxonomy" id="3090833"/>
    <lineage>
        <taxon>Bacteria</taxon>
        <taxon>Pseudomonadati</taxon>
        <taxon>Pseudomonadota</taxon>
        <taxon>Betaproteobacteria</taxon>
        <taxon>Burkholderiales</taxon>
        <taxon>Burkholderiaceae</taxon>
        <taxon>Burkholderia</taxon>
    </lineage>
</organism>
<reference evidence="3 4" key="1">
    <citation type="journal article" date="2023" name="Front. Microbiol.">
        <title>Genomic analyses of Burkholderia respiratory isolates indicates two evolutionarily distinct B. anthina clades.</title>
        <authorList>
            <person name="Pham A."/>
            <person name="Volmer J.G."/>
            <person name="Chambers D.C."/>
            <person name="Smith D.J."/>
            <person name="Reid D.W."/>
            <person name="Burr L."/>
            <person name="Wells T.J."/>
        </authorList>
    </citation>
    <scope>NUCLEOTIDE SEQUENCE [LARGE SCALE GENOMIC DNA]</scope>
    <source>
        <strain evidence="3 4">BCCIQ07A</strain>
    </source>
</reference>
<dbReference type="EMBL" id="JAWRLE010000004">
    <property type="protein sequence ID" value="MEB2578101.1"/>
    <property type="molecule type" value="Genomic_DNA"/>
</dbReference>
<sequence length="175" mass="18854">MFFVGVGMHGLLPILVVGLVALLFMAGGAKKGASGPRRDGSVRYIRRRLMTAREFQFFGALRAALPDAVIHSQVAMAALIDVEGANRSARNSFDRKIFDFVVCRADGDVLYVIELDDKSHASGSARRRDSVKDDIAAAAGLRVVRYRSVGTDAAVLRRDFESLGALATGSARRVA</sequence>
<feature type="domain" description="DUF2726" evidence="2">
    <location>
        <begin position="47"/>
        <end position="160"/>
    </location>
</feature>
<dbReference type="InterPro" id="IPR024402">
    <property type="entry name" value="DUF2726"/>
</dbReference>
<evidence type="ECO:0000313" key="4">
    <source>
        <dbReference type="Proteomes" id="UP001304467"/>
    </source>
</evidence>
<keyword evidence="1" id="KW-1133">Transmembrane helix</keyword>
<dbReference type="RefSeq" id="WP_155751262.1">
    <property type="nucleotide sequence ID" value="NZ_JAWRKY010000002.1"/>
</dbReference>